<keyword evidence="4" id="KW-1185">Reference proteome</keyword>
<dbReference type="InterPro" id="IPR001254">
    <property type="entry name" value="Trypsin_dom"/>
</dbReference>
<dbReference type="Pfam" id="PF00089">
    <property type="entry name" value="Trypsin"/>
    <property type="match status" value="1"/>
</dbReference>
<evidence type="ECO:0000259" key="2">
    <source>
        <dbReference type="PROSITE" id="PS50240"/>
    </source>
</evidence>
<reference evidence="3" key="1">
    <citation type="submission" date="2022-12" db="EMBL/GenBank/DDBJ databases">
        <title>Chromosome-level genome assembly of the bean flower thrips Megalurothrips usitatus.</title>
        <authorList>
            <person name="Ma L."/>
            <person name="Liu Q."/>
            <person name="Li H."/>
            <person name="Cai W."/>
        </authorList>
    </citation>
    <scope>NUCLEOTIDE SEQUENCE</scope>
    <source>
        <strain evidence="3">Cailab_2022a</strain>
    </source>
</reference>
<dbReference type="InterPro" id="IPR043504">
    <property type="entry name" value="Peptidase_S1_PA_chymotrypsin"/>
</dbReference>
<dbReference type="EMBL" id="JAPTSV010000011">
    <property type="protein sequence ID" value="KAJ1522543.1"/>
    <property type="molecule type" value="Genomic_DNA"/>
</dbReference>
<dbReference type="AlphaFoldDB" id="A0AAV7X977"/>
<feature type="domain" description="Peptidase S1" evidence="2">
    <location>
        <begin position="9"/>
        <end position="265"/>
    </location>
</feature>
<accession>A0AAV7X977</accession>
<feature type="signal peptide" evidence="1">
    <location>
        <begin position="1"/>
        <end position="24"/>
    </location>
</feature>
<dbReference type="PANTHER" id="PTHR24260">
    <property type="match status" value="1"/>
</dbReference>
<comment type="caution">
    <text evidence="3">The sequence shown here is derived from an EMBL/GenBank/DDBJ whole genome shotgun (WGS) entry which is preliminary data.</text>
</comment>
<protein>
    <recommendedName>
        <fullName evidence="2">Peptidase S1 domain-containing protein</fullName>
    </recommendedName>
</protein>
<name>A0AAV7X977_9NEOP</name>
<sequence length="295" mass="32743">MHALHCVYLIGAVALLASFGKVRCDDLGYAPSTRFYPWHAYIKNKDHPRDGCGGSLIADNAVLTTATCVGNPQAVIKVALGTITIDETTHWRDTNVSLIHPGFSSSASGQNYNIALIFLSTPITPDPSVRPVVWRNAQQLLGTEGAISRIQTIGFKKTFAAGKPQYRLAFYFMRFDVDRACNKYRTDGFPDAQHSLCLAYTHSGPVPNHLGDTGSAVIAEPGDPRFGNHVMVGLATWHPIESFQNSAFIALRVHKFNDWIQRWLDLYPAINSQQSCSCVCPPCPPRRRCYQRRHL</sequence>
<evidence type="ECO:0000313" key="3">
    <source>
        <dbReference type="EMBL" id="KAJ1522543.1"/>
    </source>
</evidence>
<dbReference type="PANTHER" id="PTHR24260:SF132">
    <property type="entry name" value="PEPTIDASE S1 DOMAIN-CONTAINING PROTEIN"/>
    <property type="match status" value="1"/>
</dbReference>
<proteinExistence type="predicted"/>
<organism evidence="3 4">
    <name type="scientific">Megalurothrips usitatus</name>
    <name type="common">bean blossom thrips</name>
    <dbReference type="NCBI Taxonomy" id="439358"/>
    <lineage>
        <taxon>Eukaryota</taxon>
        <taxon>Metazoa</taxon>
        <taxon>Ecdysozoa</taxon>
        <taxon>Arthropoda</taxon>
        <taxon>Hexapoda</taxon>
        <taxon>Insecta</taxon>
        <taxon>Pterygota</taxon>
        <taxon>Neoptera</taxon>
        <taxon>Paraneoptera</taxon>
        <taxon>Thysanoptera</taxon>
        <taxon>Terebrantia</taxon>
        <taxon>Thripoidea</taxon>
        <taxon>Thripidae</taxon>
        <taxon>Megalurothrips</taxon>
    </lineage>
</organism>
<evidence type="ECO:0000256" key="1">
    <source>
        <dbReference type="SAM" id="SignalP"/>
    </source>
</evidence>
<feature type="chain" id="PRO_5043384069" description="Peptidase S1 domain-containing protein" evidence="1">
    <location>
        <begin position="25"/>
        <end position="295"/>
    </location>
</feature>
<keyword evidence="1" id="KW-0732">Signal</keyword>
<dbReference type="InterPro" id="IPR051333">
    <property type="entry name" value="CLIP_Serine_Protease"/>
</dbReference>
<dbReference type="PROSITE" id="PS50240">
    <property type="entry name" value="TRYPSIN_DOM"/>
    <property type="match status" value="1"/>
</dbReference>
<gene>
    <name evidence="3" type="ORF">ONE63_001729</name>
</gene>
<dbReference type="Gene3D" id="2.40.10.10">
    <property type="entry name" value="Trypsin-like serine proteases"/>
    <property type="match status" value="1"/>
</dbReference>
<dbReference type="GO" id="GO:0006508">
    <property type="term" value="P:proteolysis"/>
    <property type="evidence" value="ECO:0007669"/>
    <property type="project" value="InterPro"/>
</dbReference>
<evidence type="ECO:0000313" key="4">
    <source>
        <dbReference type="Proteomes" id="UP001075354"/>
    </source>
</evidence>
<dbReference type="SMART" id="SM00020">
    <property type="entry name" value="Tryp_SPc"/>
    <property type="match status" value="1"/>
</dbReference>
<dbReference type="SUPFAM" id="SSF50494">
    <property type="entry name" value="Trypsin-like serine proteases"/>
    <property type="match status" value="1"/>
</dbReference>
<dbReference type="GO" id="GO:0004252">
    <property type="term" value="F:serine-type endopeptidase activity"/>
    <property type="evidence" value="ECO:0007669"/>
    <property type="project" value="InterPro"/>
</dbReference>
<dbReference type="InterPro" id="IPR009003">
    <property type="entry name" value="Peptidase_S1_PA"/>
</dbReference>
<dbReference type="Proteomes" id="UP001075354">
    <property type="component" value="Chromosome 11"/>
</dbReference>